<evidence type="ECO:0000256" key="4">
    <source>
        <dbReference type="ARBA" id="ARBA00022449"/>
    </source>
</evidence>
<reference evidence="13 14" key="2">
    <citation type="submission" date="2015-01" db="EMBL/GenBank/DDBJ databases">
        <authorList>
            <consortium name="NBRP consortium"/>
            <person name="Sawabe T."/>
            <person name="Meirelles P."/>
            <person name="Feng G."/>
            <person name="Sayaka M."/>
            <person name="Hattori M."/>
            <person name="Ohkuma M."/>
        </authorList>
    </citation>
    <scope>NUCLEOTIDE SEQUENCE [LARGE SCALE GENOMIC DNA]</scope>
    <source>
        <strain evidence="14">JCM 19231</strain>
    </source>
</reference>
<feature type="transmembrane region" description="Helical" evidence="12">
    <location>
        <begin position="108"/>
        <end position="129"/>
    </location>
</feature>
<dbReference type="Proteomes" id="UP000031671">
    <property type="component" value="Unassembled WGS sequence"/>
</dbReference>
<evidence type="ECO:0000256" key="8">
    <source>
        <dbReference type="ARBA" id="ARBA00023065"/>
    </source>
</evidence>
<dbReference type="Pfam" id="PF01554">
    <property type="entry name" value="MatE"/>
    <property type="match status" value="2"/>
</dbReference>
<evidence type="ECO:0000313" key="14">
    <source>
        <dbReference type="Proteomes" id="UP000031671"/>
    </source>
</evidence>
<keyword evidence="6 12" id="KW-0812">Transmembrane</keyword>
<feature type="transmembrane region" description="Helical" evidence="12">
    <location>
        <begin position="66"/>
        <end position="87"/>
    </location>
</feature>
<evidence type="ECO:0000256" key="6">
    <source>
        <dbReference type="ARBA" id="ARBA00022692"/>
    </source>
</evidence>
<dbReference type="InterPro" id="IPR048279">
    <property type="entry name" value="MdtK-like"/>
</dbReference>
<evidence type="ECO:0000256" key="5">
    <source>
        <dbReference type="ARBA" id="ARBA00022475"/>
    </source>
</evidence>
<dbReference type="RefSeq" id="WP_261836128.1">
    <property type="nucleotide sequence ID" value="NZ_AP024882.1"/>
</dbReference>
<comment type="caution">
    <text evidence="13">The sequence shown here is derived from an EMBL/GenBank/DDBJ whole genome shotgun (WGS) entry which is preliminary data.</text>
</comment>
<dbReference type="InterPro" id="IPR050222">
    <property type="entry name" value="MATE_MdtK"/>
</dbReference>
<evidence type="ECO:0000256" key="1">
    <source>
        <dbReference type="ARBA" id="ARBA00004429"/>
    </source>
</evidence>
<reference evidence="13 14" key="1">
    <citation type="submission" date="2015-01" db="EMBL/GenBank/DDBJ databases">
        <title>Vibrio sp. C1 JCM 19231 whole genome shotgun sequence.</title>
        <authorList>
            <person name="Sawabe T."/>
            <person name="Meirelles P."/>
            <person name="Feng G."/>
            <person name="Sayaka M."/>
            <person name="Hattori M."/>
            <person name="Ohkuma M."/>
        </authorList>
    </citation>
    <scope>NUCLEOTIDE SEQUENCE [LARGE SCALE GENOMIC DNA]</scope>
    <source>
        <strain evidence="14">JCM 19231</strain>
    </source>
</reference>
<evidence type="ECO:0000313" key="13">
    <source>
        <dbReference type="EMBL" id="GAM59389.1"/>
    </source>
</evidence>
<keyword evidence="4" id="KW-0050">Antiport</keyword>
<dbReference type="GO" id="GO:0042910">
    <property type="term" value="F:xenobiotic transmembrane transporter activity"/>
    <property type="evidence" value="ECO:0007669"/>
    <property type="project" value="InterPro"/>
</dbReference>
<keyword evidence="9 12" id="KW-0472">Membrane</keyword>
<dbReference type="InterPro" id="IPR002528">
    <property type="entry name" value="MATE_fam"/>
</dbReference>
<evidence type="ECO:0000256" key="10">
    <source>
        <dbReference type="ARBA" id="ARBA00030855"/>
    </source>
</evidence>
<feature type="transmembrane region" description="Helical" evidence="12">
    <location>
        <begin position="290"/>
        <end position="311"/>
    </location>
</feature>
<feature type="transmembrane region" description="Helical" evidence="12">
    <location>
        <begin position="249"/>
        <end position="270"/>
    </location>
</feature>
<keyword evidence="7 12" id="KW-1133">Transmembrane helix</keyword>
<evidence type="ECO:0000256" key="7">
    <source>
        <dbReference type="ARBA" id="ARBA00022989"/>
    </source>
</evidence>
<name>A0A0B8P912_9VIBR</name>
<keyword evidence="3" id="KW-0813">Transport</keyword>
<dbReference type="PANTHER" id="PTHR43298">
    <property type="entry name" value="MULTIDRUG RESISTANCE PROTEIN NORM-RELATED"/>
    <property type="match status" value="1"/>
</dbReference>
<keyword evidence="5" id="KW-1003">Cell membrane</keyword>
<feature type="transmembrane region" description="Helical" evidence="12">
    <location>
        <begin position="202"/>
        <end position="224"/>
    </location>
</feature>
<dbReference type="GO" id="GO:0008483">
    <property type="term" value="F:transaminase activity"/>
    <property type="evidence" value="ECO:0007669"/>
    <property type="project" value="UniProtKB-KW"/>
</dbReference>
<dbReference type="AlphaFoldDB" id="A0A0B8P912"/>
<gene>
    <name evidence="13" type="ORF">JCM19231_3870</name>
</gene>
<proteinExistence type="predicted"/>
<feature type="transmembrane region" description="Helical" evidence="12">
    <location>
        <begin position="25"/>
        <end position="46"/>
    </location>
</feature>
<comment type="subcellular location">
    <subcellularLocation>
        <location evidence="1">Cell inner membrane</location>
        <topology evidence="1">Multi-pass membrane protein</topology>
    </subcellularLocation>
</comment>
<keyword evidence="8" id="KW-0406">Ion transport</keyword>
<dbReference type="EMBL" id="BBRZ01000148">
    <property type="protein sequence ID" value="GAM59389.1"/>
    <property type="molecule type" value="Genomic_DNA"/>
</dbReference>
<evidence type="ECO:0000256" key="2">
    <source>
        <dbReference type="ARBA" id="ARBA00013489"/>
    </source>
</evidence>
<feature type="transmembrane region" description="Helical" evidence="12">
    <location>
        <begin position="170"/>
        <end position="190"/>
    </location>
</feature>
<dbReference type="GO" id="GO:0006811">
    <property type="term" value="P:monoatomic ion transport"/>
    <property type="evidence" value="ECO:0007669"/>
    <property type="project" value="UniProtKB-KW"/>
</dbReference>
<keyword evidence="14" id="KW-1185">Reference proteome</keyword>
<feature type="transmembrane region" description="Helical" evidence="12">
    <location>
        <begin position="364"/>
        <end position="388"/>
    </location>
</feature>
<dbReference type="GO" id="GO:0015297">
    <property type="term" value="F:antiporter activity"/>
    <property type="evidence" value="ECO:0007669"/>
    <property type="project" value="UniProtKB-KW"/>
</dbReference>
<dbReference type="PANTHER" id="PTHR43298:SF2">
    <property type="entry name" value="FMN_FAD EXPORTER YEEO-RELATED"/>
    <property type="match status" value="1"/>
</dbReference>
<sequence length="460" mass="50153">MTSQNINESKTNIIPDGFFNKVTRLALPVAIQSALVALLQLADVLMVSDFGKEATASVGIATKWHFVIIMISAGIASANGILVAQYWGRRDADSAKTVTKLAMKYGTWLMIPLTLAITLGSEIIMLLQTSDAEVIRLGSTYLWYSIPVLTLTHWIIVAESSLRSSGNAMLPLILGSLTVFLNIGLNFWLIKGGLGVEAMGVAGAALATTIARVFQVVAIGYVLYKMNHWTIRASLLPDPSRLARSFKKLAIPSTANTILWAFGTLTYQVIFGHMGTTELAVFSMMGPFEGLCYSAFFGIAVACSVMIGQSLGNDEFAQAESMANWFIKAIFGCSIVLAIAVYIFKESILGGLNLTSPELYELAAPAMSVFTVLLGIRMLNMVIIVGILRAGGENSFCLRMDFIAMWMVGIPCLAIGAYIFNLPFEYVYALMLTEEIVKFGLCFKRFQKRIWVKNLTLSPA</sequence>
<dbReference type="GO" id="GO:0005886">
    <property type="term" value="C:plasma membrane"/>
    <property type="evidence" value="ECO:0007669"/>
    <property type="project" value="UniProtKB-SubCell"/>
</dbReference>
<keyword evidence="13" id="KW-0032">Aminotransferase</keyword>
<evidence type="ECO:0000256" key="9">
    <source>
        <dbReference type="ARBA" id="ARBA00023136"/>
    </source>
</evidence>
<evidence type="ECO:0000256" key="3">
    <source>
        <dbReference type="ARBA" id="ARBA00022448"/>
    </source>
</evidence>
<organism evidence="13 14">
    <name type="scientific">Vibrio ishigakensis</name>
    <dbReference type="NCBI Taxonomy" id="1481914"/>
    <lineage>
        <taxon>Bacteria</taxon>
        <taxon>Pseudomonadati</taxon>
        <taxon>Pseudomonadota</taxon>
        <taxon>Gammaproteobacteria</taxon>
        <taxon>Vibrionales</taxon>
        <taxon>Vibrionaceae</taxon>
        <taxon>Vibrio</taxon>
    </lineage>
</organism>
<dbReference type="NCBIfam" id="TIGR00797">
    <property type="entry name" value="matE"/>
    <property type="match status" value="1"/>
</dbReference>
<evidence type="ECO:0000256" key="12">
    <source>
        <dbReference type="SAM" id="Phobius"/>
    </source>
</evidence>
<feature type="transmembrane region" description="Helical" evidence="12">
    <location>
        <begin position="400"/>
        <end position="420"/>
    </location>
</feature>
<protein>
    <recommendedName>
        <fullName evidence="2">Multidrug resistance protein NorM</fullName>
    </recommendedName>
    <alternativeName>
        <fullName evidence="11">Multidrug-efflux transporter</fullName>
    </alternativeName>
    <alternativeName>
        <fullName evidence="10">Na(+)/drug antiporter</fullName>
    </alternativeName>
</protein>
<feature type="transmembrane region" description="Helical" evidence="12">
    <location>
        <begin position="323"/>
        <end position="344"/>
    </location>
</feature>
<keyword evidence="13" id="KW-0808">Transferase</keyword>
<feature type="transmembrane region" description="Helical" evidence="12">
    <location>
        <begin position="141"/>
        <end position="158"/>
    </location>
</feature>
<accession>A0A0B8P912</accession>
<evidence type="ECO:0000256" key="11">
    <source>
        <dbReference type="ARBA" id="ARBA00031636"/>
    </source>
</evidence>
<dbReference type="PIRSF" id="PIRSF006603">
    <property type="entry name" value="DinF"/>
    <property type="match status" value="1"/>
</dbReference>